<reference evidence="1 2" key="1">
    <citation type="submission" date="2019-08" db="EMBL/GenBank/DDBJ databases">
        <title>Whole genome of Aphis craccivora.</title>
        <authorList>
            <person name="Voronova N.V."/>
            <person name="Shulinski R.S."/>
            <person name="Bandarenka Y.V."/>
            <person name="Zhorov D.G."/>
            <person name="Warner D."/>
        </authorList>
    </citation>
    <scope>NUCLEOTIDE SEQUENCE [LARGE SCALE GENOMIC DNA]</scope>
    <source>
        <strain evidence="1">180601</strain>
        <tissue evidence="1">Whole Body</tissue>
    </source>
</reference>
<comment type="caution">
    <text evidence="1">The sequence shown here is derived from an EMBL/GenBank/DDBJ whole genome shotgun (WGS) entry which is preliminary data.</text>
</comment>
<dbReference type="EMBL" id="VUJU01003056">
    <property type="protein sequence ID" value="KAF0759233.1"/>
    <property type="molecule type" value="Genomic_DNA"/>
</dbReference>
<dbReference type="OrthoDB" id="418748at2759"/>
<evidence type="ECO:0000313" key="2">
    <source>
        <dbReference type="Proteomes" id="UP000478052"/>
    </source>
</evidence>
<protein>
    <submittedName>
        <fullName evidence="1">Ribosome biogenesis protein TSR3 isoform X1</fullName>
    </submittedName>
</protein>
<organism evidence="1 2">
    <name type="scientific">Aphis craccivora</name>
    <name type="common">Cowpea aphid</name>
    <dbReference type="NCBI Taxonomy" id="307492"/>
    <lineage>
        <taxon>Eukaryota</taxon>
        <taxon>Metazoa</taxon>
        <taxon>Ecdysozoa</taxon>
        <taxon>Arthropoda</taxon>
        <taxon>Hexapoda</taxon>
        <taxon>Insecta</taxon>
        <taxon>Pterygota</taxon>
        <taxon>Neoptera</taxon>
        <taxon>Paraneoptera</taxon>
        <taxon>Hemiptera</taxon>
        <taxon>Sternorrhyncha</taxon>
        <taxon>Aphidomorpha</taxon>
        <taxon>Aphidoidea</taxon>
        <taxon>Aphididae</taxon>
        <taxon>Aphidini</taxon>
        <taxon>Aphis</taxon>
        <taxon>Aphis</taxon>
    </lineage>
</organism>
<accession>A0A6G0YNI5</accession>
<dbReference type="AlphaFoldDB" id="A0A6G0YNI5"/>
<proteinExistence type="predicted"/>
<dbReference type="Proteomes" id="UP000478052">
    <property type="component" value="Unassembled WGS sequence"/>
</dbReference>
<gene>
    <name evidence="1" type="ORF">FWK35_00010930</name>
</gene>
<sequence>MLMVALIIFTRLKNNKTPGEDGIHEELLKNLDEEAIHKIHVVIRKYGLRNNSRKAGETHNMHGLDPIDPQTTADQMFILKQIIQIRLEFDKDAHELFVDFRRAYNFIHRESLIEKTS</sequence>
<evidence type="ECO:0000313" key="1">
    <source>
        <dbReference type="EMBL" id="KAF0759233.1"/>
    </source>
</evidence>
<name>A0A6G0YNI5_APHCR</name>
<keyword evidence="2" id="KW-1185">Reference proteome</keyword>